<feature type="region of interest" description="Disordered" evidence="1">
    <location>
        <begin position="402"/>
        <end position="478"/>
    </location>
</feature>
<feature type="region of interest" description="Disordered" evidence="1">
    <location>
        <begin position="1020"/>
        <end position="1081"/>
    </location>
</feature>
<feature type="compositionally biased region" description="Polar residues" evidence="1">
    <location>
        <begin position="1065"/>
        <end position="1081"/>
    </location>
</feature>
<dbReference type="InParanoid" id="A0A409W3X5"/>
<evidence type="ECO:0000256" key="1">
    <source>
        <dbReference type="SAM" id="MobiDB-lite"/>
    </source>
</evidence>
<dbReference type="Pfam" id="PF22669">
    <property type="entry name" value="Exo_endo_phos2"/>
    <property type="match status" value="2"/>
</dbReference>
<dbReference type="AlphaFoldDB" id="A0A409W3X5"/>
<dbReference type="PANTHER" id="PTHR11200">
    <property type="entry name" value="INOSITOL 5-PHOSPHATASE"/>
    <property type="match status" value="1"/>
</dbReference>
<dbReference type="InterPro" id="IPR007590">
    <property type="entry name" value="Saf4/Yju2"/>
</dbReference>
<evidence type="ECO:0000313" key="4">
    <source>
        <dbReference type="Proteomes" id="UP000284706"/>
    </source>
</evidence>
<dbReference type="InterPro" id="IPR000300">
    <property type="entry name" value="IPPc"/>
</dbReference>
<evidence type="ECO:0000259" key="2">
    <source>
        <dbReference type="SMART" id="SM00128"/>
    </source>
</evidence>
<comment type="caution">
    <text evidence="3">The sequence shown here is derived from an EMBL/GenBank/DDBJ whole genome shotgun (WGS) entry which is preliminary data.</text>
</comment>
<dbReference type="InterPro" id="IPR046985">
    <property type="entry name" value="IP5"/>
</dbReference>
<dbReference type="SUPFAM" id="SSF56219">
    <property type="entry name" value="DNase I-like"/>
    <property type="match status" value="1"/>
</dbReference>
<dbReference type="GO" id="GO:0004439">
    <property type="term" value="F:phosphatidylinositol-4,5-bisphosphate 5-phosphatase activity"/>
    <property type="evidence" value="ECO:0007669"/>
    <property type="project" value="TreeGrafter"/>
</dbReference>
<proteinExistence type="predicted"/>
<dbReference type="GO" id="GO:0046856">
    <property type="term" value="P:phosphatidylinositol dephosphorylation"/>
    <property type="evidence" value="ECO:0007669"/>
    <property type="project" value="InterPro"/>
</dbReference>
<sequence length="1081" mass="121292">GDLSELFGRVPEYTKPIVEPGSFPILSDDPGHPYHLVVVAGQECPTPSGIPMGLTASFRILDKDRDKSREFDKDHDDTAEQPSNSREKERKDNGEDADQEHPLSGWTSMVEDYLCRHVGASSRDASPTMTDTGLTTPMLRRKSTRSSRKGPYQLLIKERLMGIYMAIYIHRDIKPLVRGMSKSSVAAGLIGGRVGNKGGVGISLNIDGTTFLFLNAHLAAHEGKINHRVANFLKIKTISSRLTIHGKSLKASGSRMHSVGHAKCLLDLTDRFDFTFLMGDLNFRLNITRLHADWLISRQEYAQAFEFDQLNHLMKEGKFFNGFHEAPIHFPPTFKYDVLRTLKLSKRSSSKAGRTSRHPDVEHELDESEEEVEDMERASQVSSNAASTLSQPAADIWLEDDSSPHRAQHSHPRVSPPESPPRSKVKWLSLLSPSLSTPSHKASNMRAIDQAPSTPASAVSPIPLAPGSPNAHDSPKRRFIRPPPIVLVRPARQRESLEEEKGVYDSSSKRRVPSWCDRILWKTTIKPESINADLDGRALLSPRNRVSTFFSNRFRSPSSQTIRDFDMTSTAQPEGKMKVTSEQVSLNTYHYQNGFGKQYGPLGRRANTAFSPPPTAPLPSEYPNRRSTAFEANASPISPDRPQSAAGSIWRFLPAFFSPSHNQEASALERLPSYLPLHAKGDVVCLNYNTLDDRGMRRLEGRSDHRPVMGTYLVIAIPSPLFGSILWLFTVNNNVVISVHEVRDLLGTVTSRLINFYFVRSLPMQGFNKYYPPDYDPSQGGLNKLRGKHALGDRARKLDQGILITRFELPFNIWWYVCAPSWDSVSDIEESGWLSGTCNNHIGMGVRYNAEKKKIGAYYSTPIYSFRCKCHLCGGWFEIHTDPKNTRYIVVSGARQKVEDWDPEDNGGFAVHDTEKEPDNIDPLAALEKTTDAKRLVETVQRPRIESLQEVSEHYNADPYSLSLKARKRFREEKKIEQQKKKADDLLKDRYALPSNMSLLEEDEQAKDDARTQWQKAKLDQHLRESKRRKTAVGIIPIPASSTRLSSRASTGSGSDTLSSLRSRILQNTARSSTVGSSVFP</sequence>
<reference evidence="3 4" key="1">
    <citation type="journal article" date="2018" name="Evol. Lett.">
        <title>Horizontal gene cluster transfer increased hallucinogenic mushroom diversity.</title>
        <authorList>
            <person name="Reynolds H.T."/>
            <person name="Vijayakumar V."/>
            <person name="Gluck-Thaler E."/>
            <person name="Korotkin H.B."/>
            <person name="Matheny P.B."/>
            <person name="Slot J.C."/>
        </authorList>
    </citation>
    <scope>NUCLEOTIDE SEQUENCE [LARGE SCALE GENOMIC DNA]</scope>
    <source>
        <strain evidence="3 4">SRW20</strain>
    </source>
</reference>
<dbReference type="OrthoDB" id="405996at2759"/>
<dbReference type="SMART" id="SM00128">
    <property type="entry name" value="IPPc"/>
    <property type="match status" value="1"/>
</dbReference>
<dbReference type="Pfam" id="PF04502">
    <property type="entry name" value="Saf4_Yju2"/>
    <property type="match status" value="2"/>
</dbReference>
<feature type="region of interest" description="Disordered" evidence="1">
    <location>
        <begin position="121"/>
        <end position="148"/>
    </location>
</feature>
<feature type="compositionally biased region" description="Polar residues" evidence="1">
    <location>
        <begin position="123"/>
        <end position="135"/>
    </location>
</feature>
<feature type="compositionally biased region" description="Polar residues" evidence="1">
    <location>
        <begin position="379"/>
        <end position="390"/>
    </location>
</feature>
<name>A0A409W3X5_9AGAR</name>
<feature type="compositionally biased region" description="Low complexity" evidence="1">
    <location>
        <begin position="426"/>
        <end position="439"/>
    </location>
</feature>
<dbReference type="PANTHER" id="PTHR11200:SF275">
    <property type="entry name" value="LD06095P"/>
    <property type="match status" value="1"/>
</dbReference>
<dbReference type="Proteomes" id="UP000284706">
    <property type="component" value="Unassembled WGS sequence"/>
</dbReference>
<feature type="compositionally biased region" description="Low complexity" evidence="1">
    <location>
        <begin position="1040"/>
        <end position="1064"/>
    </location>
</feature>
<dbReference type="InterPro" id="IPR036691">
    <property type="entry name" value="Endo/exonu/phosph_ase_sf"/>
</dbReference>
<feature type="region of interest" description="Disordered" evidence="1">
    <location>
        <begin position="67"/>
        <end position="103"/>
    </location>
</feature>
<dbReference type="GO" id="GO:0000398">
    <property type="term" value="P:mRNA splicing, via spliceosome"/>
    <property type="evidence" value="ECO:0007669"/>
    <property type="project" value="InterPro"/>
</dbReference>
<feature type="compositionally biased region" description="Basic residues" evidence="1">
    <location>
        <begin position="139"/>
        <end position="148"/>
    </location>
</feature>
<feature type="compositionally biased region" description="Basic and acidic residues" evidence="1">
    <location>
        <begin position="85"/>
        <end position="94"/>
    </location>
</feature>
<feature type="compositionally biased region" description="Basic and acidic residues" evidence="1">
    <location>
        <begin position="67"/>
        <end position="78"/>
    </location>
</feature>
<feature type="non-terminal residue" evidence="3">
    <location>
        <position position="1"/>
    </location>
</feature>
<feature type="region of interest" description="Disordered" evidence="1">
    <location>
        <begin position="347"/>
        <end position="390"/>
    </location>
</feature>
<keyword evidence="4" id="KW-1185">Reference proteome</keyword>
<accession>A0A409W3X5</accession>
<dbReference type="EMBL" id="NHYE01005419">
    <property type="protein sequence ID" value="PPQ73182.1"/>
    <property type="molecule type" value="Genomic_DNA"/>
</dbReference>
<dbReference type="Gene3D" id="3.60.10.10">
    <property type="entry name" value="Endonuclease/exonuclease/phosphatase"/>
    <property type="match status" value="2"/>
</dbReference>
<dbReference type="STRING" id="231916.A0A409W3X5"/>
<protein>
    <recommendedName>
        <fullName evidence="2">Inositol polyphosphate-related phosphatase domain-containing protein</fullName>
    </recommendedName>
</protein>
<feature type="domain" description="Inositol polyphosphate-related phosphatase" evidence="2">
    <location>
        <begin position="56"/>
        <end position="382"/>
    </location>
</feature>
<feature type="compositionally biased region" description="Acidic residues" evidence="1">
    <location>
        <begin position="363"/>
        <end position="374"/>
    </location>
</feature>
<organism evidence="3 4">
    <name type="scientific">Gymnopilus dilepis</name>
    <dbReference type="NCBI Taxonomy" id="231916"/>
    <lineage>
        <taxon>Eukaryota</taxon>
        <taxon>Fungi</taxon>
        <taxon>Dikarya</taxon>
        <taxon>Basidiomycota</taxon>
        <taxon>Agaricomycotina</taxon>
        <taxon>Agaricomycetes</taxon>
        <taxon>Agaricomycetidae</taxon>
        <taxon>Agaricales</taxon>
        <taxon>Agaricineae</taxon>
        <taxon>Hymenogastraceae</taxon>
        <taxon>Gymnopilus</taxon>
    </lineage>
</organism>
<evidence type="ECO:0000313" key="3">
    <source>
        <dbReference type="EMBL" id="PPQ73182.1"/>
    </source>
</evidence>
<gene>
    <name evidence="3" type="ORF">CVT26_014781</name>
</gene>